<name>A0AAD4ET80_9PEZI</name>
<keyword evidence="3" id="KW-1185">Reference proteome</keyword>
<proteinExistence type="predicted"/>
<accession>A0AAD4ET80</accession>
<feature type="compositionally biased region" description="Gly residues" evidence="1">
    <location>
        <begin position="270"/>
        <end position="285"/>
    </location>
</feature>
<feature type="region of interest" description="Disordered" evidence="1">
    <location>
        <begin position="73"/>
        <end position="366"/>
    </location>
</feature>
<feature type="compositionally biased region" description="Basic and acidic residues" evidence="1">
    <location>
        <begin position="318"/>
        <end position="351"/>
    </location>
</feature>
<reference evidence="2" key="1">
    <citation type="submission" date="2023-02" db="EMBL/GenBank/DDBJ databases">
        <authorList>
            <person name="Palmer J.M."/>
        </authorList>
    </citation>
    <scope>NUCLEOTIDE SEQUENCE</scope>
    <source>
        <strain evidence="2">FW57</strain>
    </source>
</reference>
<feature type="compositionally biased region" description="Basic and acidic residues" evidence="1">
    <location>
        <begin position="224"/>
        <end position="235"/>
    </location>
</feature>
<evidence type="ECO:0000313" key="2">
    <source>
        <dbReference type="EMBL" id="KAG7287114.1"/>
    </source>
</evidence>
<comment type="caution">
    <text evidence="2">The sequence shown here is derived from an EMBL/GenBank/DDBJ whole genome shotgun (WGS) entry which is preliminary data.</text>
</comment>
<sequence>MIAMADIVIHLAPGRHGIPKERLRRGLHGTRSVMTGALGPGTHMGTHLGLTKITGDSTSKTPTTLRGIQNMLDKASADSARGPSLRVSRSRPNLAGSDAQILAGASPVTTPVHERPPEPLRDSSRRDTNNDRPPRGPEPIQVVSDSRDTSSRGPPTNGDDYGSSRGEHERSSSRREHHRTDRSSRASGRTSRDRTPDRDRESKDSRDYRDRRSGAAPNVPGSSTREERDSRRSSMREPTGGGREPIPGGGGRDMAPPREASSHRSHRGDGPSGPRGDGVPGGGRSEGGHGGRGEGGGGGRGGEEYGRSGSSRGNGPPRDSRSSRPGDERGDPRGDPRGSGDGRDRKRRSEGAELGSGSHQDKRQRR</sequence>
<protein>
    <submittedName>
        <fullName evidence="2">Uncharacterized protein</fullName>
    </submittedName>
</protein>
<feature type="compositionally biased region" description="Basic and acidic residues" evidence="1">
    <location>
        <begin position="165"/>
        <end position="213"/>
    </location>
</feature>
<evidence type="ECO:0000313" key="3">
    <source>
        <dbReference type="Proteomes" id="UP001197093"/>
    </source>
</evidence>
<dbReference type="AlphaFoldDB" id="A0AAD4ET80"/>
<organism evidence="2 3">
    <name type="scientific">Staphylotrichum longicolle</name>
    <dbReference type="NCBI Taxonomy" id="669026"/>
    <lineage>
        <taxon>Eukaryota</taxon>
        <taxon>Fungi</taxon>
        <taxon>Dikarya</taxon>
        <taxon>Ascomycota</taxon>
        <taxon>Pezizomycotina</taxon>
        <taxon>Sordariomycetes</taxon>
        <taxon>Sordariomycetidae</taxon>
        <taxon>Sordariales</taxon>
        <taxon>Chaetomiaceae</taxon>
        <taxon>Staphylotrichum</taxon>
    </lineage>
</organism>
<dbReference type="EMBL" id="JAHCVI010000003">
    <property type="protein sequence ID" value="KAG7287114.1"/>
    <property type="molecule type" value="Genomic_DNA"/>
</dbReference>
<feature type="compositionally biased region" description="Gly residues" evidence="1">
    <location>
        <begin position="239"/>
        <end position="252"/>
    </location>
</feature>
<evidence type="ECO:0000256" key="1">
    <source>
        <dbReference type="SAM" id="MobiDB-lite"/>
    </source>
</evidence>
<dbReference type="Proteomes" id="UP001197093">
    <property type="component" value="Unassembled WGS sequence"/>
</dbReference>
<feature type="compositionally biased region" description="Low complexity" evidence="1">
    <location>
        <begin position="307"/>
        <end position="317"/>
    </location>
</feature>
<feature type="compositionally biased region" description="Basic and acidic residues" evidence="1">
    <location>
        <begin position="112"/>
        <end position="135"/>
    </location>
</feature>
<gene>
    <name evidence="2" type="ORF">NEMBOFW57_006619</name>
</gene>